<dbReference type="InterPro" id="IPR005702">
    <property type="entry name" value="Wzc-like_C"/>
</dbReference>
<keyword evidence="7" id="KW-0829">Tyrosine-protein kinase</keyword>
<proteinExistence type="inferred from homology"/>
<dbReference type="EC" id="2.7.10.2" evidence="2"/>
<feature type="domain" description="AAA" evidence="9">
    <location>
        <begin position="104"/>
        <end position="267"/>
    </location>
</feature>
<evidence type="ECO:0000259" key="9">
    <source>
        <dbReference type="Pfam" id="PF13614"/>
    </source>
</evidence>
<evidence type="ECO:0000256" key="3">
    <source>
        <dbReference type="ARBA" id="ARBA00022679"/>
    </source>
</evidence>
<dbReference type="NCBIfam" id="TIGR03018">
    <property type="entry name" value="pepcterm_TyrKin"/>
    <property type="match status" value="1"/>
</dbReference>
<keyword evidence="11" id="KW-1185">Reference proteome</keyword>
<comment type="caution">
    <text evidence="10">The sequence shown here is derived from an EMBL/GenBank/DDBJ whole genome shotgun (WGS) entry which is preliminary data.</text>
</comment>
<dbReference type="Proteomes" id="UP000472320">
    <property type="component" value="Unassembled WGS sequence"/>
</dbReference>
<dbReference type="SUPFAM" id="SSF52540">
    <property type="entry name" value="P-loop containing nucleoside triphosphate hydrolases"/>
    <property type="match status" value="1"/>
</dbReference>
<dbReference type="GO" id="GO:0004713">
    <property type="term" value="F:protein tyrosine kinase activity"/>
    <property type="evidence" value="ECO:0007669"/>
    <property type="project" value="TreeGrafter"/>
</dbReference>
<evidence type="ECO:0000256" key="2">
    <source>
        <dbReference type="ARBA" id="ARBA00011903"/>
    </source>
</evidence>
<evidence type="ECO:0000313" key="11">
    <source>
        <dbReference type="Proteomes" id="UP000472320"/>
    </source>
</evidence>
<dbReference type="Pfam" id="PF13614">
    <property type="entry name" value="AAA_31"/>
    <property type="match status" value="1"/>
</dbReference>
<dbReference type="PANTHER" id="PTHR32309">
    <property type="entry name" value="TYROSINE-PROTEIN KINASE"/>
    <property type="match status" value="1"/>
</dbReference>
<gene>
    <name evidence="10" type="ORF">GM658_25335</name>
</gene>
<evidence type="ECO:0000313" key="10">
    <source>
        <dbReference type="EMBL" id="MTW13941.1"/>
    </source>
</evidence>
<dbReference type="InterPro" id="IPR027417">
    <property type="entry name" value="P-loop_NTPase"/>
</dbReference>
<organism evidence="10 11">
    <name type="scientific">Massilia eburnea</name>
    <dbReference type="NCBI Taxonomy" id="1776165"/>
    <lineage>
        <taxon>Bacteria</taxon>
        <taxon>Pseudomonadati</taxon>
        <taxon>Pseudomonadota</taxon>
        <taxon>Betaproteobacteria</taxon>
        <taxon>Burkholderiales</taxon>
        <taxon>Oxalobacteraceae</taxon>
        <taxon>Telluria group</taxon>
        <taxon>Massilia</taxon>
    </lineage>
</organism>
<dbReference type="PANTHER" id="PTHR32309:SF13">
    <property type="entry name" value="FERRIC ENTEROBACTIN TRANSPORT PROTEIN FEPE"/>
    <property type="match status" value="1"/>
</dbReference>
<dbReference type="CDD" id="cd05387">
    <property type="entry name" value="BY-kinase"/>
    <property type="match status" value="1"/>
</dbReference>
<name>A0A6L6QP93_9BURK</name>
<dbReference type="GO" id="GO:0005886">
    <property type="term" value="C:plasma membrane"/>
    <property type="evidence" value="ECO:0007669"/>
    <property type="project" value="TreeGrafter"/>
</dbReference>
<dbReference type="OrthoDB" id="9808257at2"/>
<dbReference type="AlphaFoldDB" id="A0A6L6QP93"/>
<evidence type="ECO:0000256" key="8">
    <source>
        <dbReference type="ARBA" id="ARBA00051245"/>
    </source>
</evidence>
<comment type="similarity">
    <text evidence="1">Belongs to the CpsD/CapB family.</text>
</comment>
<dbReference type="Gene3D" id="3.40.50.300">
    <property type="entry name" value="P-loop containing nucleotide triphosphate hydrolases"/>
    <property type="match status" value="1"/>
</dbReference>
<keyword evidence="3" id="KW-0808">Transferase</keyword>
<dbReference type="EMBL" id="WNKX01000030">
    <property type="protein sequence ID" value="MTW13941.1"/>
    <property type="molecule type" value="Genomic_DNA"/>
</dbReference>
<keyword evidence="6" id="KW-0067">ATP-binding</keyword>
<accession>A0A6L6QP93</accession>
<comment type="catalytic activity">
    <reaction evidence="8">
        <text>L-tyrosyl-[protein] + ATP = O-phospho-L-tyrosyl-[protein] + ADP + H(+)</text>
        <dbReference type="Rhea" id="RHEA:10596"/>
        <dbReference type="Rhea" id="RHEA-COMP:10136"/>
        <dbReference type="Rhea" id="RHEA-COMP:20101"/>
        <dbReference type="ChEBI" id="CHEBI:15378"/>
        <dbReference type="ChEBI" id="CHEBI:30616"/>
        <dbReference type="ChEBI" id="CHEBI:46858"/>
        <dbReference type="ChEBI" id="CHEBI:61978"/>
        <dbReference type="ChEBI" id="CHEBI:456216"/>
        <dbReference type="EC" id="2.7.10.2"/>
    </reaction>
</comment>
<protein>
    <recommendedName>
        <fullName evidence="2">non-specific protein-tyrosine kinase</fullName>
        <ecNumber evidence="2">2.7.10.2</ecNumber>
    </recommendedName>
</protein>
<keyword evidence="4" id="KW-0547">Nucleotide-binding</keyword>
<sequence length="288" mass="31780">MARPHRLRRRQRLPVAWLWRRDALHPAIPIDGGAMQLPPSLLEVAPPGEAGYADINLVRLRQRGMVTHEGGRTAVAEDFRIVKRHLLNDARATGNHAIHHGNLIVVTSALPGEGKTYCAVNLAMSISMERDARALLVDADVARPSVLKVLGLQAERGLMNVLLDGSVELSDVIMRTNVPSLTLLPAGPANRNATELLASRNMSRLLEELASRYPDRVIIFDSPPLLLTTEASVLVSQMGQVVMVVEAERTSQAAVQAALQRIEHCHHVNLLYNKSRSFPGTEYYGYYE</sequence>
<evidence type="ECO:0000256" key="6">
    <source>
        <dbReference type="ARBA" id="ARBA00022840"/>
    </source>
</evidence>
<dbReference type="InterPro" id="IPR025669">
    <property type="entry name" value="AAA_dom"/>
</dbReference>
<evidence type="ECO:0000256" key="5">
    <source>
        <dbReference type="ARBA" id="ARBA00022777"/>
    </source>
</evidence>
<reference evidence="10 11" key="1">
    <citation type="submission" date="2019-11" db="EMBL/GenBank/DDBJ databases">
        <title>Type strains purchased from KCTC, JCM and DSMZ.</title>
        <authorList>
            <person name="Lu H."/>
        </authorList>
    </citation>
    <scope>NUCLEOTIDE SEQUENCE [LARGE SCALE GENOMIC DNA]</scope>
    <source>
        <strain evidence="10 11">JCM 31587</strain>
    </source>
</reference>
<keyword evidence="5" id="KW-0418">Kinase</keyword>
<evidence type="ECO:0000256" key="1">
    <source>
        <dbReference type="ARBA" id="ARBA00007316"/>
    </source>
</evidence>
<evidence type="ECO:0000256" key="7">
    <source>
        <dbReference type="ARBA" id="ARBA00023137"/>
    </source>
</evidence>
<dbReference type="InterPro" id="IPR050445">
    <property type="entry name" value="Bact_polysacc_biosynth/exp"/>
</dbReference>
<evidence type="ECO:0000256" key="4">
    <source>
        <dbReference type="ARBA" id="ARBA00022741"/>
    </source>
</evidence>